<dbReference type="GO" id="GO:0005886">
    <property type="term" value="C:plasma membrane"/>
    <property type="evidence" value="ECO:0007669"/>
    <property type="project" value="UniProtKB-SubCell"/>
</dbReference>
<dbReference type="InterPro" id="IPR036259">
    <property type="entry name" value="MFS_trans_sf"/>
</dbReference>
<dbReference type="PANTHER" id="PTHR23517:SF2">
    <property type="entry name" value="MULTIDRUG RESISTANCE PROTEIN MDTH"/>
    <property type="match status" value="1"/>
</dbReference>
<feature type="transmembrane region" description="Helical" evidence="7">
    <location>
        <begin position="50"/>
        <end position="69"/>
    </location>
</feature>
<dbReference type="OrthoDB" id="3237211at2"/>
<dbReference type="SUPFAM" id="SSF103473">
    <property type="entry name" value="MFS general substrate transporter"/>
    <property type="match status" value="1"/>
</dbReference>
<evidence type="ECO:0000256" key="2">
    <source>
        <dbReference type="ARBA" id="ARBA00022448"/>
    </source>
</evidence>
<dbReference type="RefSeq" id="WP_137712495.1">
    <property type="nucleotide sequence ID" value="NZ_CP034035.1"/>
</dbReference>
<dbReference type="GO" id="GO:0022857">
    <property type="term" value="F:transmembrane transporter activity"/>
    <property type="evidence" value="ECO:0007669"/>
    <property type="project" value="InterPro"/>
</dbReference>
<proteinExistence type="predicted"/>
<evidence type="ECO:0000256" key="4">
    <source>
        <dbReference type="ARBA" id="ARBA00022692"/>
    </source>
</evidence>
<dbReference type="Proteomes" id="UP000299580">
    <property type="component" value="Chromosome"/>
</dbReference>
<accession>A0A4P8QVM7</accession>
<feature type="transmembrane region" description="Helical" evidence="7">
    <location>
        <begin position="377"/>
        <end position="397"/>
    </location>
</feature>
<feature type="transmembrane region" description="Helical" evidence="7">
    <location>
        <begin position="143"/>
        <end position="161"/>
    </location>
</feature>
<evidence type="ECO:0000256" key="5">
    <source>
        <dbReference type="ARBA" id="ARBA00022989"/>
    </source>
</evidence>
<feature type="transmembrane region" description="Helical" evidence="7">
    <location>
        <begin position="314"/>
        <end position="336"/>
    </location>
</feature>
<keyword evidence="2" id="KW-0813">Transport</keyword>
<dbReference type="KEGG" id="brb:EH207_01895"/>
<name>A0A4P8QVM7_9GAMM</name>
<evidence type="ECO:0000256" key="3">
    <source>
        <dbReference type="ARBA" id="ARBA00022475"/>
    </source>
</evidence>
<feature type="transmembrane region" description="Helical" evidence="7">
    <location>
        <begin position="256"/>
        <end position="278"/>
    </location>
</feature>
<comment type="subcellular location">
    <subcellularLocation>
        <location evidence="1">Cell membrane</location>
        <topology evidence="1">Multi-pass membrane protein</topology>
    </subcellularLocation>
</comment>
<protein>
    <submittedName>
        <fullName evidence="8">MFS transporter</fullName>
    </submittedName>
</protein>
<evidence type="ECO:0000256" key="1">
    <source>
        <dbReference type="ARBA" id="ARBA00004651"/>
    </source>
</evidence>
<feature type="transmembrane region" description="Helical" evidence="7">
    <location>
        <begin position="290"/>
        <end position="308"/>
    </location>
</feature>
<evidence type="ECO:0000313" key="8">
    <source>
        <dbReference type="EMBL" id="QCR07414.1"/>
    </source>
</evidence>
<sequence length="407" mass="44431">MKLSVTVTRGNPVVSFFLFSSFLLTIARGAVIPFLAVYMTAAFGESITSAGFALSLSSIAGIVLSLYAGRLARAENAWLTVFVLLLLFLLSVFLGALSGEFVTLTILLIVMNFAYSCIEILLRTYISGQKDIVDKKKIFSANYFAVNMGWALGPLLGALVQSWQLNAIFYAGAFASLFPLVWLIIRTDVLRGFSIQQAENNDALSTDSKTIPRPEDLSSGNLFLLTLASFFGAFVYGNPVAYLSQHLVQHYSAQTASSIVALMMFTNAAVVLLFQHYIISKITQSNMLKFLMIATGCFVVGLIIFFHANEYRPAWIAGMFLFALGEVIFVPALFLITDLIAPAYARGSYFSVQNLGAAGAAVSPFVMGYILSTTDSIIAFGFLGMAIFFSFLLIYCMRINQPRLNGS</sequence>
<feature type="transmembrane region" description="Helical" evidence="7">
    <location>
        <begin position="12"/>
        <end position="38"/>
    </location>
</feature>
<dbReference type="PANTHER" id="PTHR23517">
    <property type="entry name" value="RESISTANCE PROTEIN MDTM, PUTATIVE-RELATED-RELATED"/>
    <property type="match status" value="1"/>
</dbReference>
<reference evidence="8 9" key="1">
    <citation type="submission" date="2018-11" db="EMBL/GenBank/DDBJ databases">
        <title>Genome sequences of Brenneria nigrifluens and Brenneria rubrifaciens.</title>
        <authorList>
            <person name="Poret-Peterson A.T."/>
            <person name="McClean A.E."/>
            <person name="Kluepfel D.A."/>
        </authorList>
    </citation>
    <scope>NUCLEOTIDE SEQUENCE [LARGE SCALE GENOMIC DNA]</scope>
    <source>
        <strain evidence="8 9">6D370</strain>
    </source>
</reference>
<dbReference type="InterPro" id="IPR050171">
    <property type="entry name" value="MFS_Transporters"/>
</dbReference>
<gene>
    <name evidence="8" type="ORF">EH207_01895</name>
</gene>
<keyword evidence="3" id="KW-1003">Cell membrane</keyword>
<evidence type="ECO:0000256" key="7">
    <source>
        <dbReference type="SAM" id="Phobius"/>
    </source>
</evidence>
<evidence type="ECO:0000256" key="6">
    <source>
        <dbReference type="ARBA" id="ARBA00023136"/>
    </source>
</evidence>
<evidence type="ECO:0000313" key="9">
    <source>
        <dbReference type="Proteomes" id="UP000299580"/>
    </source>
</evidence>
<dbReference type="EMBL" id="CP034035">
    <property type="protein sequence ID" value="QCR07414.1"/>
    <property type="molecule type" value="Genomic_DNA"/>
</dbReference>
<feature type="transmembrane region" description="Helical" evidence="7">
    <location>
        <begin position="76"/>
        <end position="95"/>
    </location>
</feature>
<feature type="transmembrane region" description="Helical" evidence="7">
    <location>
        <begin position="167"/>
        <end position="185"/>
    </location>
</feature>
<keyword evidence="4 7" id="KW-0812">Transmembrane</keyword>
<dbReference type="Gene3D" id="1.20.1250.20">
    <property type="entry name" value="MFS general substrate transporter like domains"/>
    <property type="match status" value="1"/>
</dbReference>
<feature type="transmembrane region" description="Helical" evidence="7">
    <location>
        <begin position="222"/>
        <end position="244"/>
    </location>
</feature>
<organism evidence="8 9">
    <name type="scientific">Brenneria rubrifaciens</name>
    <dbReference type="NCBI Taxonomy" id="55213"/>
    <lineage>
        <taxon>Bacteria</taxon>
        <taxon>Pseudomonadati</taxon>
        <taxon>Pseudomonadota</taxon>
        <taxon>Gammaproteobacteria</taxon>
        <taxon>Enterobacterales</taxon>
        <taxon>Pectobacteriaceae</taxon>
        <taxon>Brenneria</taxon>
    </lineage>
</organism>
<keyword evidence="6 7" id="KW-0472">Membrane</keyword>
<feature type="transmembrane region" description="Helical" evidence="7">
    <location>
        <begin position="348"/>
        <end position="371"/>
    </location>
</feature>
<dbReference type="InterPro" id="IPR011701">
    <property type="entry name" value="MFS"/>
</dbReference>
<keyword evidence="9" id="KW-1185">Reference proteome</keyword>
<dbReference type="Pfam" id="PF07690">
    <property type="entry name" value="MFS_1"/>
    <property type="match status" value="1"/>
</dbReference>
<feature type="transmembrane region" description="Helical" evidence="7">
    <location>
        <begin position="101"/>
        <end position="122"/>
    </location>
</feature>
<keyword evidence="5 7" id="KW-1133">Transmembrane helix</keyword>
<dbReference type="AlphaFoldDB" id="A0A4P8QVM7"/>